<keyword evidence="2" id="KW-1185">Reference proteome</keyword>
<evidence type="ECO:0000313" key="1">
    <source>
        <dbReference type="EMBL" id="CAH2032128.1"/>
    </source>
</evidence>
<dbReference type="EMBL" id="OW150024">
    <property type="protein sequence ID" value="CAH2032128.1"/>
    <property type="molecule type" value="Genomic_DNA"/>
</dbReference>
<dbReference type="InterPro" id="IPR036079">
    <property type="entry name" value="ATPase_csu/dsu_sf"/>
</dbReference>
<dbReference type="SUPFAM" id="SSF103486">
    <property type="entry name" value="V-type ATP synthase subunit C"/>
    <property type="match status" value="1"/>
</dbReference>
<sequence>MRRLLCDLPAGQSADCLLARIRGRRSFLVRDWQHLQTPRQPTASLPAAPWRPLPSAEPHWALQALRREYRWVFARMTEPLRRATAPFFWLAELKPLAVCLRLLAGGQPLPESLLAASLLAAPLRELLRSGGGCAGAVERLERRLVDCHPAFGGLGAAFRAAGTGGTERLLWERSLEAACSGPLHPQMRCCLTLVVDSRNLSALLNGLRWRQTEPSRLLAGGTLDPARLIELFRRNDNAGLLRLAARLGGMDGAGQEVDPEQLLRIARRRLTARLVRTGDGVGLILDYLWRCSDEAAMIGLLEKLEAIGPEQVAAELRR</sequence>
<evidence type="ECO:0000313" key="2">
    <source>
        <dbReference type="Proteomes" id="UP001295463"/>
    </source>
</evidence>
<dbReference type="Proteomes" id="UP001295463">
    <property type="component" value="Chromosome"/>
</dbReference>
<evidence type="ECO:0008006" key="3">
    <source>
        <dbReference type="Google" id="ProtNLM"/>
    </source>
</evidence>
<gene>
    <name evidence="1" type="ORF">GEAMG1_2292</name>
</gene>
<proteinExistence type="predicted"/>
<protein>
    <recommendedName>
        <fullName evidence="3">V-type ATP synthase subunit C</fullName>
    </recommendedName>
</protein>
<dbReference type="RefSeq" id="WP_305732904.1">
    <property type="nucleotide sequence ID" value="NZ_OW150024.1"/>
</dbReference>
<accession>A0ABM9DA85</accession>
<reference evidence="1 2" key="1">
    <citation type="submission" date="2022-03" db="EMBL/GenBank/DDBJ databases">
        <authorList>
            <person name="Koch H."/>
        </authorList>
    </citation>
    <scope>NUCLEOTIDE SEQUENCE [LARGE SCALE GENOMIC DNA]</scope>
    <source>
        <strain evidence="1 2">G1</strain>
    </source>
</reference>
<name>A0ABM9DA85_9BACT</name>
<organism evidence="1 2">
    <name type="scientific">Trichlorobacter ammonificans</name>
    <dbReference type="NCBI Taxonomy" id="2916410"/>
    <lineage>
        <taxon>Bacteria</taxon>
        <taxon>Pseudomonadati</taxon>
        <taxon>Thermodesulfobacteriota</taxon>
        <taxon>Desulfuromonadia</taxon>
        <taxon>Geobacterales</taxon>
        <taxon>Geobacteraceae</taxon>
        <taxon>Trichlorobacter</taxon>
    </lineage>
</organism>